<evidence type="ECO:0000313" key="1">
    <source>
        <dbReference type="EMBL" id="OAF04040.1"/>
    </source>
</evidence>
<gene>
    <name evidence="1" type="ORF">AYJ54_24620</name>
</gene>
<proteinExistence type="predicted"/>
<organism evidence="1 2">
    <name type="scientific">Bradyrhizobium centrolobii</name>
    <dbReference type="NCBI Taxonomy" id="1505087"/>
    <lineage>
        <taxon>Bacteria</taxon>
        <taxon>Pseudomonadati</taxon>
        <taxon>Pseudomonadota</taxon>
        <taxon>Alphaproteobacteria</taxon>
        <taxon>Hyphomicrobiales</taxon>
        <taxon>Nitrobacteraceae</taxon>
        <taxon>Bradyrhizobium</taxon>
    </lineage>
</organism>
<accession>A0A176YDT7</accession>
<dbReference type="EMBL" id="LUUB01000088">
    <property type="protein sequence ID" value="OAF04040.1"/>
    <property type="molecule type" value="Genomic_DNA"/>
</dbReference>
<comment type="caution">
    <text evidence="1">The sequence shown here is derived from an EMBL/GenBank/DDBJ whole genome shotgun (WGS) entry which is preliminary data.</text>
</comment>
<protein>
    <submittedName>
        <fullName evidence="1">Uncharacterized protein</fullName>
    </submittedName>
</protein>
<dbReference type="AlphaFoldDB" id="A0A176YDT7"/>
<name>A0A176YDT7_9BRAD</name>
<evidence type="ECO:0000313" key="2">
    <source>
        <dbReference type="Proteomes" id="UP000076959"/>
    </source>
</evidence>
<reference evidence="1 2" key="1">
    <citation type="submission" date="2016-03" db="EMBL/GenBank/DDBJ databases">
        <title>Draft Genome Sequence of the Strain BR 10245 (Bradyrhizobium sp.) isolated from nodules of Centrolobium paraense.</title>
        <authorList>
            <person name="Simoes-Araujo J.L.Sr."/>
            <person name="Barauna A.C."/>
            <person name="Silva K."/>
            <person name="Zilli J.E."/>
        </authorList>
    </citation>
    <scope>NUCLEOTIDE SEQUENCE [LARGE SCALE GENOMIC DNA]</scope>
    <source>
        <strain evidence="1 2">BR 10245</strain>
    </source>
</reference>
<keyword evidence="2" id="KW-1185">Reference proteome</keyword>
<sequence>MAAGMTPDAVFETITRDFDRQSIFRKEQSTVAAAALYHLTSDDAVMTRLRGLFDKIRDYPCRR</sequence>
<dbReference type="Proteomes" id="UP000076959">
    <property type="component" value="Unassembled WGS sequence"/>
</dbReference>
<dbReference type="GeneID" id="32584704"/>
<dbReference type="RefSeq" id="WP_063676585.1">
    <property type="nucleotide sequence ID" value="NZ_LUUB01000088.1"/>
</dbReference>